<organism evidence="3 4">
    <name type="scientific">Diversispora eburnea</name>
    <dbReference type="NCBI Taxonomy" id="1213867"/>
    <lineage>
        <taxon>Eukaryota</taxon>
        <taxon>Fungi</taxon>
        <taxon>Fungi incertae sedis</taxon>
        <taxon>Mucoromycota</taxon>
        <taxon>Glomeromycotina</taxon>
        <taxon>Glomeromycetes</taxon>
        <taxon>Diversisporales</taxon>
        <taxon>Diversisporaceae</taxon>
        <taxon>Diversispora</taxon>
    </lineage>
</organism>
<name>A0A9N8YPA6_9GLOM</name>
<evidence type="ECO:0000313" key="4">
    <source>
        <dbReference type="Proteomes" id="UP000789706"/>
    </source>
</evidence>
<comment type="caution">
    <text evidence="3">The sequence shown here is derived from an EMBL/GenBank/DDBJ whole genome shotgun (WGS) entry which is preliminary data.</text>
</comment>
<keyword evidence="1" id="KW-0812">Transmembrane</keyword>
<accession>A0A9N8YPA6</accession>
<dbReference type="InterPro" id="IPR029069">
    <property type="entry name" value="HotDog_dom_sf"/>
</dbReference>
<gene>
    <name evidence="3" type="ORF">DEBURN_LOCUS1888</name>
</gene>
<keyword evidence="1" id="KW-1133">Transmembrane helix</keyword>
<dbReference type="PANTHER" id="PTHR47260:SF1">
    <property type="entry name" value="UPF0644 PROTEIN PB2B4.06"/>
    <property type="match status" value="1"/>
</dbReference>
<dbReference type="InterPro" id="IPR006683">
    <property type="entry name" value="Thioestr_dom"/>
</dbReference>
<dbReference type="SUPFAM" id="SSF54637">
    <property type="entry name" value="Thioesterase/thiol ester dehydrase-isomerase"/>
    <property type="match status" value="1"/>
</dbReference>
<protein>
    <submittedName>
        <fullName evidence="3">5017_t:CDS:1</fullName>
    </submittedName>
</protein>
<feature type="transmembrane region" description="Helical" evidence="1">
    <location>
        <begin position="20"/>
        <end position="39"/>
    </location>
</feature>
<dbReference type="Proteomes" id="UP000789706">
    <property type="component" value="Unassembled WGS sequence"/>
</dbReference>
<dbReference type="OrthoDB" id="506431at2759"/>
<feature type="domain" description="Thioesterase" evidence="2">
    <location>
        <begin position="123"/>
        <end position="194"/>
    </location>
</feature>
<dbReference type="InterPro" id="IPR052061">
    <property type="entry name" value="PTE-AB_protein"/>
</dbReference>
<reference evidence="3" key="1">
    <citation type="submission" date="2021-06" db="EMBL/GenBank/DDBJ databases">
        <authorList>
            <person name="Kallberg Y."/>
            <person name="Tangrot J."/>
            <person name="Rosling A."/>
        </authorList>
    </citation>
    <scope>NUCLEOTIDE SEQUENCE</scope>
    <source>
        <strain evidence="3">AZ414A</strain>
    </source>
</reference>
<dbReference type="Gene3D" id="3.10.129.10">
    <property type="entry name" value="Hotdog Thioesterase"/>
    <property type="match status" value="1"/>
</dbReference>
<dbReference type="Pfam" id="PF03061">
    <property type="entry name" value="4HBT"/>
    <property type="match status" value="1"/>
</dbReference>
<sequence length="211" mass="23120">MLTNFGSFPIQNLPPESKTTFLSILAGLSLLVTAGIATYSNGKKFKKFQNYALNLESQINSLLITQTLRADQNFEDMGAQNLAAGALKGKGRIALNPLVFYSKEKMELVTILHVGEDMCGHSGIVHGGYLSTIMDELLARTVFPSLPEKNGATAYLHVNFRKPCKTDQILIGRAKVTKIERKKGFVKGSLETLDNEILVDGDALFISVKKL</sequence>
<evidence type="ECO:0000259" key="2">
    <source>
        <dbReference type="Pfam" id="PF03061"/>
    </source>
</evidence>
<keyword evidence="4" id="KW-1185">Reference proteome</keyword>
<proteinExistence type="predicted"/>
<dbReference type="CDD" id="cd03443">
    <property type="entry name" value="PaaI_thioesterase"/>
    <property type="match status" value="1"/>
</dbReference>
<dbReference type="PANTHER" id="PTHR47260">
    <property type="entry name" value="UPF0644 PROTEIN PB2B4.06"/>
    <property type="match status" value="1"/>
</dbReference>
<dbReference type="EMBL" id="CAJVPK010000094">
    <property type="protein sequence ID" value="CAG8447389.1"/>
    <property type="molecule type" value="Genomic_DNA"/>
</dbReference>
<dbReference type="AlphaFoldDB" id="A0A9N8YPA6"/>
<keyword evidence="1" id="KW-0472">Membrane</keyword>
<evidence type="ECO:0000256" key="1">
    <source>
        <dbReference type="SAM" id="Phobius"/>
    </source>
</evidence>
<evidence type="ECO:0000313" key="3">
    <source>
        <dbReference type="EMBL" id="CAG8447389.1"/>
    </source>
</evidence>